<dbReference type="Proteomes" id="UP000548632">
    <property type="component" value="Unassembled WGS sequence"/>
</dbReference>
<keyword evidence="2" id="KW-1185">Reference proteome</keyword>
<sequence>MSHHRHMLHPHPQNTPPPTMAVCAMLHCASNRRWQVDFTLIDALDRVYLPPATSSQSTDGLWQSTCFEIFIGLPNTCAYIELNASPSGQWASYQFTSYRARDVAQDHQLRPYIKQRRGTARHFALQVVFTLPARLCGSDATNADSYAVGLAAVIAARDGSLSYWALHHASARPDFHHAASRVLPIATVG</sequence>
<evidence type="ECO:0000313" key="2">
    <source>
        <dbReference type="Proteomes" id="UP000548632"/>
    </source>
</evidence>
<dbReference type="CDD" id="cd09627">
    <property type="entry name" value="DOMON_murB_like"/>
    <property type="match status" value="1"/>
</dbReference>
<evidence type="ECO:0000313" key="1">
    <source>
        <dbReference type="EMBL" id="MBB1125052.1"/>
    </source>
</evidence>
<comment type="caution">
    <text evidence="1">The sequence shown here is derived from an EMBL/GenBank/DDBJ whole genome shotgun (WGS) entry which is preliminary data.</text>
</comment>
<dbReference type="AlphaFoldDB" id="A0A839HF53"/>
<gene>
    <name evidence="1" type="ORF">HUK38_02265</name>
</gene>
<name>A0A839HF53_9GAMM</name>
<proteinExistence type="predicted"/>
<protein>
    <submittedName>
        <fullName evidence="1">DOMON-like domain-containing protein</fullName>
    </submittedName>
</protein>
<accession>A0A839HF53</accession>
<dbReference type="RefSeq" id="WP_182582165.1">
    <property type="nucleotide sequence ID" value="NZ_JABVCQ010000004.1"/>
</dbReference>
<dbReference type="EMBL" id="JABVCQ010000004">
    <property type="protein sequence ID" value="MBB1125052.1"/>
    <property type="molecule type" value="Genomic_DNA"/>
</dbReference>
<dbReference type="Gene3D" id="2.60.40.1190">
    <property type="match status" value="1"/>
</dbReference>
<organism evidence="1 2">
    <name type="scientific">Thiospirillum jenense</name>
    <dbReference type="NCBI Taxonomy" id="1653858"/>
    <lineage>
        <taxon>Bacteria</taxon>
        <taxon>Pseudomonadati</taxon>
        <taxon>Pseudomonadota</taxon>
        <taxon>Gammaproteobacteria</taxon>
        <taxon>Chromatiales</taxon>
        <taxon>Chromatiaceae</taxon>
        <taxon>Thiospirillum</taxon>
    </lineage>
</organism>
<reference evidence="1 2" key="1">
    <citation type="journal article" date="2020" name="Arch. Microbiol.">
        <title>The genome sequence of the giant phototrophic gammaproteobacterium Thiospirillum jenense gives insight into its physiological properties and phylogenetic relationships.</title>
        <authorList>
            <person name="Imhoff J.F."/>
            <person name="Meyer T.E."/>
            <person name="Kyndt J.A."/>
        </authorList>
    </citation>
    <scope>NUCLEOTIDE SEQUENCE [LARGE SCALE GENOMIC DNA]</scope>
    <source>
        <strain evidence="1 2">DSM 216</strain>
    </source>
</reference>